<keyword evidence="4" id="KW-1185">Reference proteome</keyword>
<dbReference type="OrthoDB" id="7452565at2"/>
<evidence type="ECO:0000313" key="3">
    <source>
        <dbReference type="EMBL" id="KEO89917.1"/>
    </source>
</evidence>
<protein>
    <submittedName>
        <fullName evidence="3">Uncharacterized protein</fullName>
    </submittedName>
</protein>
<feature type="region of interest" description="Disordered" evidence="1">
    <location>
        <begin position="71"/>
        <end position="102"/>
    </location>
</feature>
<reference evidence="3 4" key="1">
    <citation type="submission" date="2014-04" db="EMBL/GenBank/DDBJ databases">
        <title>A comprehensive comparison of genomes of Erythrobacter spp. Strains.</title>
        <authorList>
            <person name="Zheng Q."/>
        </authorList>
    </citation>
    <scope>NUCLEOTIDE SEQUENCE [LARGE SCALE GENOMIC DNA]</scope>
    <source>
        <strain evidence="3 4">DSM 8509</strain>
    </source>
</reference>
<feature type="region of interest" description="Disordered" evidence="1">
    <location>
        <begin position="1"/>
        <end position="23"/>
    </location>
</feature>
<dbReference type="RefSeq" id="WP_051698381.1">
    <property type="nucleotide sequence ID" value="NZ_CP017057.1"/>
</dbReference>
<keyword evidence="2" id="KW-0472">Membrane</keyword>
<dbReference type="EMBL" id="JMIX01000013">
    <property type="protein sequence ID" value="KEO89917.1"/>
    <property type="molecule type" value="Genomic_DNA"/>
</dbReference>
<accession>A0A074MWC3</accession>
<feature type="transmembrane region" description="Helical" evidence="2">
    <location>
        <begin position="30"/>
        <end position="49"/>
    </location>
</feature>
<keyword evidence="2" id="KW-0812">Transmembrane</keyword>
<gene>
    <name evidence="3" type="ORF">EH32_02715</name>
</gene>
<dbReference type="KEGG" id="elq:Ga0102493_111694"/>
<sequence>MADTDNNNNQGVRIEDDAARAGETSGRARWILIISTLIAIVAMSIAWIIPALQEGDVESAELATERAEELREDGVEEQNIPAVPTTQPSAPESTVEEPVTGE</sequence>
<keyword evidence="2" id="KW-1133">Transmembrane helix</keyword>
<evidence type="ECO:0000256" key="1">
    <source>
        <dbReference type="SAM" id="MobiDB-lite"/>
    </source>
</evidence>
<proteinExistence type="predicted"/>
<dbReference type="PATRIC" id="fig|39960.10.peg.778"/>
<dbReference type="Proteomes" id="UP000027866">
    <property type="component" value="Unassembled WGS sequence"/>
</dbReference>
<name>A0A074MWC3_9SPHN</name>
<comment type="caution">
    <text evidence="3">The sequence shown here is derived from an EMBL/GenBank/DDBJ whole genome shotgun (WGS) entry which is preliminary data.</text>
</comment>
<dbReference type="AlphaFoldDB" id="A0A074MWC3"/>
<organism evidence="3 4">
    <name type="scientific">Erythrobacter litoralis</name>
    <dbReference type="NCBI Taxonomy" id="39960"/>
    <lineage>
        <taxon>Bacteria</taxon>
        <taxon>Pseudomonadati</taxon>
        <taxon>Pseudomonadota</taxon>
        <taxon>Alphaproteobacteria</taxon>
        <taxon>Sphingomonadales</taxon>
        <taxon>Erythrobacteraceae</taxon>
        <taxon>Erythrobacter/Porphyrobacter group</taxon>
        <taxon>Erythrobacter</taxon>
    </lineage>
</organism>
<evidence type="ECO:0000256" key="2">
    <source>
        <dbReference type="SAM" id="Phobius"/>
    </source>
</evidence>
<feature type="compositionally biased region" description="Polar residues" evidence="1">
    <location>
        <begin position="1"/>
        <end position="11"/>
    </location>
</feature>
<evidence type="ECO:0000313" key="4">
    <source>
        <dbReference type="Proteomes" id="UP000027866"/>
    </source>
</evidence>